<gene>
    <name evidence="1" type="ORF">Tco_0679677</name>
</gene>
<protein>
    <submittedName>
        <fullName evidence="1">Uncharacterized protein</fullName>
    </submittedName>
</protein>
<accession>A0ABQ4XII0</accession>
<name>A0ABQ4XII0_9ASTR</name>
<evidence type="ECO:0000313" key="2">
    <source>
        <dbReference type="Proteomes" id="UP001151760"/>
    </source>
</evidence>
<dbReference type="Proteomes" id="UP001151760">
    <property type="component" value="Unassembled WGS sequence"/>
</dbReference>
<organism evidence="1 2">
    <name type="scientific">Tanacetum coccineum</name>
    <dbReference type="NCBI Taxonomy" id="301880"/>
    <lineage>
        <taxon>Eukaryota</taxon>
        <taxon>Viridiplantae</taxon>
        <taxon>Streptophyta</taxon>
        <taxon>Embryophyta</taxon>
        <taxon>Tracheophyta</taxon>
        <taxon>Spermatophyta</taxon>
        <taxon>Magnoliopsida</taxon>
        <taxon>eudicotyledons</taxon>
        <taxon>Gunneridae</taxon>
        <taxon>Pentapetalae</taxon>
        <taxon>asterids</taxon>
        <taxon>campanulids</taxon>
        <taxon>Asterales</taxon>
        <taxon>Asteraceae</taxon>
        <taxon>Asteroideae</taxon>
        <taxon>Anthemideae</taxon>
        <taxon>Anthemidinae</taxon>
        <taxon>Tanacetum</taxon>
    </lineage>
</organism>
<comment type="caution">
    <text evidence="1">The sequence shown here is derived from an EMBL/GenBank/DDBJ whole genome shotgun (WGS) entry which is preliminary data.</text>
</comment>
<dbReference type="EMBL" id="BQNB010009554">
    <property type="protein sequence ID" value="GJS65113.1"/>
    <property type="molecule type" value="Genomic_DNA"/>
</dbReference>
<sequence>MWSLRGWAARVEDVGVRMGDLVWSTEIMLVAAVFEWGGRVVALVGGGWRGGYGGEEMMERSGGCWPEFSPEMVAGFRRRH</sequence>
<reference evidence="1" key="2">
    <citation type="submission" date="2022-01" db="EMBL/GenBank/DDBJ databases">
        <authorList>
            <person name="Yamashiro T."/>
            <person name="Shiraishi A."/>
            <person name="Satake H."/>
            <person name="Nakayama K."/>
        </authorList>
    </citation>
    <scope>NUCLEOTIDE SEQUENCE</scope>
</reference>
<evidence type="ECO:0000313" key="1">
    <source>
        <dbReference type="EMBL" id="GJS65113.1"/>
    </source>
</evidence>
<proteinExistence type="predicted"/>
<reference evidence="1" key="1">
    <citation type="journal article" date="2022" name="Int. J. Mol. Sci.">
        <title>Draft Genome of Tanacetum Coccineum: Genomic Comparison of Closely Related Tanacetum-Family Plants.</title>
        <authorList>
            <person name="Yamashiro T."/>
            <person name="Shiraishi A."/>
            <person name="Nakayama K."/>
            <person name="Satake H."/>
        </authorList>
    </citation>
    <scope>NUCLEOTIDE SEQUENCE</scope>
</reference>
<keyword evidence="2" id="KW-1185">Reference proteome</keyword>